<dbReference type="AlphaFoldDB" id="A0A1H6TYV5"/>
<keyword evidence="1" id="KW-0472">Membrane</keyword>
<name>A0A1H6TYV5_9GAMM</name>
<keyword evidence="1" id="KW-0812">Transmembrane</keyword>
<dbReference type="EMBL" id="FNYH01000013">
    <property type="protein sequence ID" value="SEI85298.1"/>
    <property type="molecule type" value="Genomic_DNA"/>
</dbReference>
<feature type="transmembrane region" description="Helical" evidence="1">
    <location>
        <begin position="6"/>
        <end position="26"/>
    </location>
</feature>
<accession>A0A1H6TYV5</accession>
<dbReference type="Proteomes" id="UP000242999">
    <property type="component" value="Unassembled WGS sequence"/>
</dbReference>
<evidence type="ECO:0000313" key="3">
    <source>
        <dbReference type="Proteomes" id="UP000242999"/>
    </source>
</evidence>
<evidence type="ECO:0000256" key="1">
    <source>
        <dbReference type="SAM" id="Phobius"/>
    </source>
</evidence>
<gene>
    <name evidence="2" type="ORF">SAMN05421831_11319</name>
</gene>
<evidence type="ECO:0000313" key="2">
    <source>
        <dbReference type="EMBL" id="SEI85298.1"/>
    </source>
</evidence>
<reference evidence="3" key="1">
    <citation type="submission" date="2016-10" db="EMBL/GenBank/DDBJ databases">
        <authorList>
            <person name="Varghese N."/>
            <person name="Submissions S."/>
        </authorList>
    </citation>
    <scope>NUCLEOTIDE SEQUENCE [LARGE SCALE GENOMIC DNA]</scope>
    <source>
        <strain evidence="3">DSM 7165</strain>
    </source>
</reference>
<proteinExistence type="predicted"/>
<dbReference type="STRING" id="64971.SAMN05421831_11319"/>
<organism evidence="2 3">
    <name type="scientific">Allopseudospirillum japonicum</name>
    <dbReference type="NCBI Taxonomy" id="64971"/>
    <lineage>
        <taxon>Bacteria</taxon>
        <taxon>Pseudomonadati</taxon>
        <taxon>Pseudomonadota</taxon>
        <taxon>Gammaproteobacteria</taxon>
        <taxon>Oceanospirillales</taxon>
        <taxon>Oceanospirillaceae</taxon>
        <taxon>Allopseudospirillum</taxon>
    </lineage>
</organism>
<keyword evidence="3" id="KW-1185">Reference proteome</keyword>
<protein>
    <submittedName>
        <fullName evidence="2">Uncharacterized protein</fullName>
    </submittedName>
</protein>
<keyword evidence="1" id="KW-1133">Transmembrane helix</keyword>
<dbReference type="RefSeq" id="WP_177166886.1">
    <property type="nucleotide sequence ID" value="NZ_FNYH01000013.1"/>
</dbReference>
<sequence>MHNEIGPLFMSLLVIAAILAMSVYAYKFFKAELKKSDEQQKTQAQNDQQQK</sequence>